<dbReference type="GO" id="GO:0019905">
    <property type="term" value="F:syntaxin binding"/>
    <property type="evidence" value="ECO:0007669"/>
    <property type="project" value="TreeGrafter"/>
</dbReference>
<dbReference type="AlphaFoldDB" id="A0AAE0JR72"/>
<name>A0AAE0JR72_9PEZI</name>
<feature type="compositionally biased region" description="Polar residues" evidence="3">
    <location>
        <begin position="178"/>
        <end position="199"/>
    </location>
</feature>
<dbReference type="PANTHER" id="PTHR19305:SF9">
    <property type="entry name" value="SYNAPTOSOMAL-ASSOCIATED PROTEIN 29"/>
    <property type="match status" value="1"/>
</dbReference>
<dbReference type="GO" id="GO:0031201">
    <property type="term" value="C:SNARE complex"/>
    <property type="evidence" value="ECO:0007669"/>
    <property type="project" value="TreeGrafter"/>
</dbReference>
<evidence type="ECO:0000313" key="5">
    <source>
        <dbReference type="Proteomes" id="UP001278500"/>
    </source>
</evidence>
<dbReference type="RefSeq" id="XP_062687593.1">
    <property type="nucleotide sequence ID" value="XM_062826191.1"/>
</dbReference>
<organism evidence="4 5">
    <name type="scientific">Neurospora tetraspora</name>
    <dbReference type="NCBI Taxonomy" id="94610"/>
    <lineage>
        <taxon>Eukaryota</taxon>
        <taxon>Fungi</taxon>
        <taxon>Dikarya</taxon>
        <taxon>Ascomycota</taxon>
        <taxon>Pezizomycotina</taxon>
        <taxon>Sordariomycetes</taxon>
        <taxon>Sordariomycetidae</taxon>
        <taxon>Sordariales</taxon>
        <taxon>Sordariaceae</taxon>
        <taxon>Neurospora</taxon>
    </lineage>
</organism>
<feature type="compositionally biased region" description="Basic and acidic residues" evidence="3">
    <location>
        <begin position="167"/>
        <end position="177"/>
    </location>
</feature>
<dbReference type="PANTHER" id="PTHR19305">
    <property type="entry name" value="SYNAPTOSOMAL ASSOCIATED PROTEIN"/>
    <property type="match status" value="1"/>
</dbReference>
<feature type="region of interest" description="Disordered" evidence="3">
    <location>
        <begin position="73"/>
        <end position="226"/>
    </location>
</feature>
<sequence>MGRKDTNPAWREANIWEKPEPARRYSTWGTTTTNTWASDEVDPEFEAQIQTEEEKTKKKPSVWRSLACGMKFPKMGWSFGRKKNKEGAAAENPYAQQPAADPYANQHASPAQSQATLSSTTSSGPRPGGLPSGPSPYQNQQAPPPYSAGGPVQQPPAAGRYTNERFGTTDKYGDNRYDTPSSSNQNRYQPSNDSKQQYPVTYGDNKQPGQIPPDGYEPSPQELYGNKYGVPQEELTEEQKEDVEFTDVRNEIVNEQNATIDTLDRTMETSYAALANMRNARQQLREQNERLLYAKGNIDHGAAQARQAKERVKELERVNRSMFLPVGHSKKTLDRMDRDRLQAELEEKEIREQNARELYKNRAQAQMAGMKPKKLGLGGGADNKKKYALEDDEEMDQNENAINTKIALMEQVAGELKEGALDIGAGLDLSNRYIETMTENTDRLNIEVRRNKMALERF</sequence>
<gene>
    <name evidence="4" type="ORF">B0H65DRAFT_454337</name>
</gene>
<reference evidence="4" key="1">
    <citation type="journal article" date="2023" name="Mol. Phylogenet. Evol.">
        <title>Genome-scale phylogeny and comparative genomics of the fungal order Sordariales.</title>
        <authorList>
            <person name="Hensen N."/>
            <person name="Bonometti L."/>
            <person name="Westerberg I."/>
            <person name="Brannstrom I.O."/>
            <person name="Guillou S."/>
            <person name="Cros-Aarteil S."/>
            <person name="Calhoun S."/>
            <person name="Haridas S."/>
            <person name="Kuo A."/>
            <person name="Mondo S."/>
            <person name="Pangilinan J."/>
            <person name="Riley R."/>
            <person name="LaButti K."/>
            <person name="Andreopoulos B."/>
            <person name="Lipzen A."/>
            <person name="Chen C."/>
            <person name="Yan M."/>
            <person name="Daum C."/>
            <person name="Ng V."/>
            <person name="Clum A."/>
            <person name="Steindorff A."/>
            <person name="Ohm R.A."/>
            <person name="Martin F."/>
            <person name="Silar P."/>
            <person name="Natvig D.O."/>
            <person name="Lalanne C."/>
            <person name="Gautier V."/>
            <person name="Ament-Velasquez S.L."/>
            <person name="Kruys A."/>
            <person name="Hutchinson M.I."/>
            <person name="Powell A.J."/>
            <person name="Barry K."/>
            <person name="Miller A.N."/>
            <person name="Grigoriev I.V."/>
            <person name="Debuchy R."/>
            <person name="Gladieux P."/>
            <person name="Hiltunen Thoren M."/>
            <person name="Johannesson H."/>
        </authorList>
    </citation>
    <scope>NUCLEOTIDE SEQUENCE</scope>
    <source>
        <strain evidence="4">CBS 560.94</strain>
    </source>
</reference>
<dbReference type="GeneID" id="87863345"/>
<evidence type="ECO:0000256" key="2">
    <source>
        <dbReference type="SAM" id="Coils"/>
    </source>
</evidence>
<comment type="similarity">
    <text evidence="1">Belongs to the SNAP-25 family.</text>
</comment>
<evidence type="ECO:0000256" key="1">
    <source>
        <dbReference type="ARBA" id="ARBA00009480"/>
    </source>
</evidence>
<dbReference type="Proteomes" id="UP001278500">
    <property type="component" value="Unassembled WGS sequence"/>
</dbReference>
<evidence type="ECO:0000256" key="3">
    <source>
        <dbReference type="SAM" id="MobiDB-lite"/>
    </source>
</evidence>
<dbReference type="GO" id="GO:0005484">
    <property type="term" value="F:SNAP receptor activity"/>
    <property type="evidence" value="ECO:0007669"/>
    <property type="project" value="TreeGrafter"/>
</dbReference>
<accession>A0AAE0JR72</accession>
<feature type="coiled-coil region" evidence="2">
    <location>
        <begin position="267"/>
        <end position="358"/>
    </location>
</feature>
<reference evidence="4" key="2">
    <citation type="submission" date="2023-06" db="EMBL/GenBank/DDBJ databases">
        <authorList>
            <consortium name="Lawrence Berkeley National Laboratory"/>
            <person name="Haridas S."/>
            <person name="Hensen N."/>
            <person name="Bonometti L."/>
            <person name="Westerberg I."/>
            <person name="Brannstrom I.O."/>
            <person name="Guillou S."/>
            <person name="Cros-Aarteil S."/>
            <person name="Calhoun S."/>
            <person name="Kuo A."/>
            <person name="Mondo S."/>
            <person name="Pangilinan J."/>
            <person name="Riley R."/>
            <person name="Labutti K."/>
            <person name="Andreopoulos B."/>
            <person name="Lipzen A."/>
            <person name="Chen C."/>
            <person name="Yanf M."/>
            <person name="Daum C."/>
            <person name="Ng V."/>
            <person name="Clum A."/>
            <person name="Steindorff A."/>
            <person name="Ohm R."/>
            <person name="Martin F."/>
            <person name="Silar P."/>
            <person name="Natvig D."/>
            <person name="Lalanne C."/>
            <person name="Gautier V."/>
            <person name="Ament-Velasquez S.L."/>
            <person name="Kruys A."/>
            <person name="Hutchinson M.I."/>
            <person name="Powell A.J."/>
            <person name="Barry K."/>
            <person name="Miller A.N."/>
            <person name="Grigoriev I.V."/>
            <person name="Debuchy R."/>
            <person name="Gladieux P."/>
            <person name="Thoren M.H."/>
            <person name="Johannesson H."/>
        </authorList>
    </citation>
    <scope>NUCLEOTIDE SEQUENCE</scope>
    <source>
        <strain evidence="4">CBS 560.94</strain>
    </source>
</reference>
<proteinExistence type="inferred from homology"/>
<dbReference type="EMBL" id="JAUEPP010000001">
    <property type="protein sequence ID" value="KAK3356216.1"/>
    <property type="molecule type" value="Genomic_DNA"/>
</dbReference>
<feature type="compositionally biased region" description="Low complexity" evidence="3">
    <location>
        <begin position="92"/>
        <end position="125"/>
    </location>
</feature>
<feature type="compositionally biased region" description="Low complexity" evidence="3">
    <location>
        <begin position="27"/>
        <end position="36"/>
    </location>
</feature>
<protein>
    <recommendedName>
        <fullName evidence="6">t-SNARE coiled-coil homology domain-containing protein</fullName>
    </recommendedName>
</protein>
<evidence type="ECO:0008006" key="6">
    <source>
        <dbReference type="Google" id="ProtNLM"/>
    </source>
</evidence>
<dbReference type="GO" id="GO:0005886">
    <property type="term" value="C:plasma membrane"/>
    <property type="evidence" value="ECO:0007669"/>
    <property type="project" value="TreeGrafter"/>
</dbReference>
<keyword evidence="5" id="KW-1185">Reference proteome</keyword>
<evidence type="ECO:0000313" key="4">
    <source>
        <dbReference type="EMBL" id="KAK3356216.1"/>
    </source>
</evidence>
<feature type="region of interest" description="Disordered" evidence="3">
    <location>
        <begin position="21"/>
        <end position="42"/>
    </location>
</feature>
<dbReference type="Gene3D" id="1.20.5.110">
    <property type="match status" value="1"/>
</dbReference>
<keyword evidence="2" id="KW-0175">Coiled coil</keyword>
<dbReference type="GO" id="GO:0006887">
    <property type="term" value="P:exocytosis"/>
    <property type="evidence" value="ECO:0007669"/>
    <property type="project" value="TreeGrafter"/>
</dbReference>
<dbReference type="SUPFAM" id="SSF58038">
    <property type="entry name" value="SNARE fusion complex"/>
    <property type="match status" value="1"/>
</dbReference>
<comment type="caution">
    <text evidence="4">The sequence shown here is derived from an EMBL/GenBank/DDBJ whole genome shotgun (WGS) entry which is preliminary data.</text>
</comment>
<dbReference type="GO" id="GO:0006906">
    <property type="term" value="P:vesicle fusion"/>
    <property type="evidence" value="ECO:0007669"/>
    <property type="project" value="TreeGrafter"/>
</dbReference>